<dbReference type="EC" id="3.6.3.-" evidence="4"/>
<organism evidence="4 5">
    <name type="scientific">Corynebacterium segmentosum</name>
    <dbReference type="NCBI Taxonomy" id="43990"/>
    <lineage>
        <taxon>Bacteria</taxon>
        <taxon>Bacillati</taxon>
        <taxon>Actinomycetota</taxon>
        <taxon>Actinomycetes</taxon>
        <taxon>Mycobacteriales</taxon>
        <taxon>Corynebacteriaceae</taxon>
        <taxon>Corynebacterium</taxon>
    </lineage>
</organism>
<comment type="similarity">
    <text evidence="1">Belongs to the ABC transporter superfamily.</text>
</comment>
<evidence type="ECO:0000256" key="2">
    <source>
        <dbReference type="ARBA" id="ARBA00022448"/>
    </source>
</evidence>
<keyword evidence="4" id="KW-0378">Hydrolase</keyword>
<accession>A0ABY6TEY0</accession>
<keyword evidence="4" id="KW-0067">ATP-binding</keyword>
<keyword evidence="5" id="KW-1185">Reference proteome</keyword>
<sequence length="158" mass="17626">MLLNEFNISKTSVSTRQKLLRSDISYVGQELVAFPGLTVKEYLEFNLQICKKEVNSAFYVGILESLGVEHTVNQMLNELSKGQLQRVMITGGLIRQPKLLLLDEPSSALDSDSRDSLFRVIDDAVHEGTGVLMVSHDPVVESFVDSVITMEKDDANHE</sequence>
<dbReference type="InterPro" id="IPR003439">
    <property type="entry name" value="ABC_transporter-like_ATP-bd"/>
</dbReference>
<gene>
    <name evidence="4" type="primary">lolD_1</name>
    <name evidence="4" type="ORF">NCTC934_01170</name>
</gene>
<evidence type="ECO:0000313" key="5">
    <source>
        <dbReference type="Proteomes" id="UP000280707"/>
    </source>
</evidence>
<dbReference type="Proteomes" id="UP000280707">
    <property type="component" value="Chromosome"/>
</dbReference>
<dbReference type="Pfam" id="PF00005">
    <property type="entry name" value="ABC_tran"/>
    <property type="match status" value="1"/>
</dbReference>
<proteinExistence type="inferred from homology"/>
<evidence type="ECO:0000259" key="3">
    <source>
        <dbReference type="Pfam" id="PF00005"/>
    </source>
</evidence>
<dbReference type="Gene3D" id="3.40.50.300">
    <property type="entry name" value="P-loop containing nucleotide triphosphate hydrolases"/>
    <property type="match status" value="1"/>
</dbReference>
<feature type="domain" description="ABC transporter" evidence="3">
    <location>
        <begin position="12"/>
        <end position="106"/>
    </location>
</feature>
<dbReference type="InterPro" id="IPR050153">
    <property type="entry name" value="Metal_Ion_Import_ABC"/>
</dbReference>
<dbReference type="SUPFAM" id="SSF52540">
    <property type="entry name" value="P-loop containing nucleoside triphosphate hydrolases"/>
    <property type="match status" value="1"/>
</dbReference>
<dbReference type="InterPro" id="IPR027417">
    <property type="entry name" value="P-loop_NTPase"/>
</dbReference>
<keyword evidence="2" id="KW-0813">Transport</keyword>
<dbReference type="EMBL" id="LR134408">
    <property type="protein sequence ID" value="VEH72886.1"/>
    <property type="molecule type" value="Genomic_DNA"/>
</dbReference>
<name>A0ABY6TEY0_9CORY</name>
<dbReference type="GO" id="GO:0016787">
    <property type="term" value="F:hydrolase activity"/>
    <property type="evidence" value="ECO:0007669"/>
    <property type="project" value="UniProtKB-KW"/>
</dbReference>
<keyword evidence="4" id="KW-0547">Nucleotide-binding</keyword>
<dbReference type="PANTHER" id="PTHR42734:SF17">
    <property type="entry name" value="METAL TRANSPORT SYSTEM ATP-BINDING PROTEIN TM_0124-RELATED"/>
    <property type="match status" value="1"/>
</dbReference>
<dbReference type="PANTHER" id="PTHR42734">
    <property type="entry name" value="METAL TRANSPORT SYSTEM ATP-BINDING PROTEIN TM_0124-RELATED"/>
    <property type="match status" value="1"/>
</dbReference>
<evidence type="ECO:0000256" key="1">
    <source>
        <dbReference type="ARBA" id="ARBA00005417"/>
    </source>
</evidence>
<evidence type="ECO:0000313" key="4">
    <source>
        <dbReference type="EMBL" id="VEH72886.1"/>
    </source>
</evidence>
<reference evidence="4 5" key="1">
    <citation type="submission" date="2018-12" db="EMBL/GenBank/DDBJ databases">
        <authorList>
            <consortium name="Pathogen Informatics"/>
        </authorList>
    </citation>
    <scope>NUCLEOTIDE SEQUENCE [LARGE SCALE GENOMIC DNA]</scope>
    <source>
        <strain evidence="4 5">NCTC934</strain>
    </source>
</reference>
<protein>
    <submittedName>
        <fullName evidence="4">ABC transporter ATP-binding protein</fullName>
        <ecNumber evidence="4">3.6.3.-</ecNumber>
    </submittedName>
</protein>
<dbReference type="GO" id="GO:0005524">
    <property type="term" value="F:ATP binding"/>
    <property type="evidence" value="ECO:0007669"/>
    <property type="project" value="UniProtKB-KW"/>
</dbReference>